<reference evidence="2 3" key="1">
    <citation type="submission" date="2022-04" db="EMBL/GenBank/DDBJ databases">
        <title>Rhizobium coralii sp. nov., isolated from coral Turbinaria peltata.</title>
        <authorList>
            <person name="Sun H."/>
        </authorList>
    </citation>
    <scope>NUCLEOTIDE SEQUENCE [LARGE SCALE GENOMIC DNA]</scope>
    <source>
        <strain evidence="2 3">NTR19</strain>
    </source>
</reference>
<accession>A0ABT0IMM9</accession>
<evidence type="ECO:0000256" key="1">
    <source>
        <dbReference type="SAM" id="Phobius"/>
    </source>
</evidence>
<organism evidence="2 3">
    <name type="scientific">Neorhizobium turbinariae</name>
    <dbReference type="NCBI Taxonomy" id="2937795"/>
    <lineage>
        <taxon>Bacteria</taxon>
        <taxon>Pseudomonadati</taxon>
        <taxon>Pseudomonadota</taxon>
        <taxon>Alphaproteobacteria</taxon>
        <taxon>Hyphomicrobiales</taxon>
        <taxon>Rhizobiaceae</taxon>
        <taxon>Rhizobium/Agrobacterium group</taxon>
        <taxon>Neorhizobium</taxon>
    </lineage>
</organism>
<keyword evidence="1" id="KW-0472">Membrane</keyword>
<keyword evidence="1" id="KW-0812">Transmembrane</keyword>
<feature type="transmembrane region" description="Helical" evidence="1">
    <location>
        <begin position="71"/>
        <end position="91"/>
    </location>
</feature>
<comment type="caution">
    <text evidence="2">The sequence shown here is derived from an EMBL/GenBank/DDBJ whole genome shotgun (WGS) entry which is preliminary data.</text>
</comment>
<evidence type="ECO:0000313" key="2">
    <source>
        <dbReference type="EMBL" id="MCK8779106.1"/>
    </source>
</evidence>
<keyword evidence="3" id="KW-1185">Reference proteome</keyword>
<protein>
    <submittedName>
        <fullName evidence="2">Uncharacterized protein</fullName>
    </submittedName>
</protein>
<gene>
    <name evidence="2" type="ORF">M0654_03810</name>
</gene>
<sequence>MASGNSDMPNGNGIAFDPMAQYARLSERVENQGKDIVDLRSNMNTGFQSVNASITTLSNELRSNSKTQWPVIWAAAGVCFTILATGGAFFYNSLSKGQDRLDAAILKNAELQQVSVSKLADTTQAALSAMGERMVTQKELEWRTARGQEDRSRMEASVKEIREGLVPRAEHERVWQNYTNKDQDLQRQLNEVKEAQGSVYGARDVILDLRQRLDRVERERINPPS</sequence>
<dbReference type="EMBL" id="JALPRY010000004">
    <property type="protein sequence ID" value="MCK8779106.1"/>
    <property type="molecule type" value="Genomic_DNA"/>
</dbReference>
<dbReference type="Proteomes" id="UP001202827">
    <property type="component" value="Unassembled WGS sequence"/>
</dbReference>
<dbReference type="RefSeq" id="WP_248681917.1">
    <property type="nucleotide sequence ID" value="NZ_JALPRY010000004.1"/>
</dbReference>
<proteinExistence type="predicted"/>
<evidence type="ECO:0000313" key="3">
    <source>
        <dbReference type="Proteomes" id="UP001202827"/>
    </source>
</evidence>
<name>A0ABT0IMM9_9HYPH</name>
<keyword evidence="1" id="KW-1133">Transmembrane helix</keyword>